<feature type="compositionally biased region" description="Low complexity" evidence="1">
    <location>
        <begin position="110"/>
        <end position="120"/>
    </location>
</feature>
<gene>
    <name evidence="2" type="ORF">CAMP_LOCUS19149</name>
</gene>
<feature type="compositionally biased region" description="Basic residues" evidence="1">
    <location>
        <begin position="218"/>
        <end position="242"/>
    </location>
</feature>
<feature type="compositionally biased region" description="Basic and acidic residues" evidence="1">
    <location>
        <begin position="401"/>
        <end position="414"/>
    </location>
</feature>
<reference evidence="2" key="1">
    <citation type="submission" date="2022-11" db="EMBL/GenBank/DDBJ databases">
        <authorList>
            <person name="Kikuchi T."/>
        </authorList>
    </citation>
    <scope>NUCLEOTIDE SEQUENCE</scope>
    <source>
        <strain evidence="2">PS1010</strain>
    </source>
</reference>
<comment type="caution">
    <text evidence="2">The sequence shown here is derived from an EMBL/GenBank/DDBJ whole genome shotgun (WGS) entry which is preliminary data.</text>
</comment>
<dbReference type="Proteomes" id="UP001152747">
    <property type="component" value="Unassembled WGS sequence"/>
</dbReference>
<feature type="compositionally biased region" description="Low complexity" evidence="1">
    <location>
        <begin position="208"/>
        <end position="217"/>
    </location>
</feature>
<feature type="compositionally biased region" description="Low complexity" evidence="1">
    <location>
        <begin position="350"/>
        <end position="366"/>
    </location>
</feature>
<accession>A0A9P1J563</accession>
<feature type="compositionally biased region" description="Polar residues" evidence="1">
    <location>
        <begin position="438"/>
        <end position="449"/>
    </location>
</feature>
<evidence type="ECO:0000313" key="3">
    <source>
        <dbReference type="Proteomes" id="UP001152747"/>
    </source>
</evidence>
<dbReference type="EMBL" id="CANHGI010000006">
    <property type="protein sequence ID" value="CAI5456512.1"/>
    <property type="molecule type" value="Genomic_DNA"/>
</dbReference>
<feature type="compositionally biased region" description="Low complexity" evidence="1">
    <location>
        <begin position="300"/>
        <end position="322"/>
    </location>
</feature>
<name>A0A9P1J563_9PELO</name>
<feature type="compositionally biased region" description="Low complexity" evidence="1">
    <location>
        <begin position="153"/>
        <end position="168"/>
    </location>
</feature>
<dbReference type="AlphaFoldDB" id="A0A9P1J563"/>
<sequence>MRFFLLRCQANGFGNALPWQRDNFNLGIAFLIVMDCENETQFNRFCEQYRFIMQSIQRINPHLRIPQLTRWNEFDFNTLPTSVSVRLFSPDFGHFLRLFLDCLVMPPKKSAAAAPSSTGAKRGRPRRSNSTPAPQHPPPQPQQQGPGTRRSRSNVSRRSPSPPSNIRVTRSQTQQSRDAIAADRQRRGLPRNSVGPRFCPPTPPKVTKNIVGKIVGLVKKKKSVEKKAVMKKPAPKNRKPVGRPRGTTRPAPQQQTSSESSSGTSRNSGSSTTGTTATTGSSATDDEDADESYRHDSPNRRSTSRNTESRTSSRTSSRNSPSTDDDDDSNYSHEDRRPTSRQPNRAGENSFRSRSAAPSTTSRVPSVPTPRPRPRSLHRNRSTTSNADYERPPVLMVSNPRQDEVDCELSERFRRFGQMRVDRTQSSSRRQPRRREAPTQSDSTSDSSWRPNKPTKTNRRRKRRN</sequence>
<keyword evidence="3" id="KW-1185">Reference proteome</keyword>
<evidence type="ECO:0000313" key="2">
    <source>
        <dbReference type="EMBL" id="CAI5456512.1"/>
    </source>
</evidence>
<feature type="compositionally biased region" description="Basic residues" evidence="1">
    <location>
        <begin position="372"/>
        <end position="381"/>
    </location>
</feature>
<proteinExistence type="predicted"/>
<organism evidence="2 3">
    <name type="scientific">Caenorhabditis angaria</name>
    <dbReference type="NCBI Taxonomy" id="860376"/>
    <lineage>
        <taxon>Eukaryota</taxon>
        <taxon>Metazoa</taxon>
        <taxon>Ecdysozoa</taxon>
        <taxon>Nematoda</taxon>
        <taxon>Chromadorea</taxon>
        <taxon>Rhabditida</taxon>
        <taxon>Rhabditina</taxon>
        <taxon>Rhabditomorpha</taxon>
        <taxon>Rhabditoidea</taxon>
        <taxon>Rhabditidae</taxon>
        <taxon>Peloderinae</taxon>
        <taxon>Caenorhabditis</taxon>
    </lineage>
</organism>
<evidence type="ECO:0000256" key="1">
    <source>
        <dbReference type="SAM" id="MobiDB-lite"/>
    </source>
</evidence>
<feature type="region of interest" description="Disordered" evidence="1">
    <location>
        <begin position="110"/>
        <end position="465"/>
    </location>
</feature>
<feature type="compositionally biased region" description="Low complexity" evidence="1">
    <location>
        <begin position="256"/>
        <end position="283"/>
    </location>
</feature>
<protein>
    <submittedName>
        <fullName evidence="2">Uncharacterized protein</fullName>
    </submittedName>
</protein>
<feature type="compositionally biased region" description="Basic residues" evidence="1">
    <location>
        <begin position="456"/>
        <end position="465"/>
    </location>
</feature>